<dbReference type="EC" id="2.4.1.-" evidence="4"/>
<dbReference type="PANTHER" id="PTHR11926">
    <property type="entry name" value="GLUCOSYL/GLUCURONOSYL TRANSFERASES"/>
    <property type="match status" value="1"/>
</dbReference>
<organism evidence="5 6">
    <name type="scientific">Protea cynaroides</name>
    <dbReference type="NCBI Taxonomy" id="273540"/>
    <lineage>
        <taxon>Eukaryota</taxon>
        <taxon>Viridiplantae</taxon>
        <taxon>Streptophyta</taxon>
        <taxon>Embryophyta</taxon>
        <taxon>Tracheophyta</taxon>
        <taxon>Spermatophyta</taxon>
        <taxon>Magnoliopsida</taxon>
        <taxon>Proteales</taxon>
        <taxon>Proteaceae</taxon>
        <taxon>Protea</taxon>
    </lineage>
</organism>
<dbReference type="GO" id="GO:0033485">
    <property type="term" value="P:cyanidin 3-O-glucoside biosynthetic process"/>
    <property type="evidence" value="ECO:0007669"/>
    <property type="project" value="UniProtKB-ARBA"/>
</dbReference>
<dbReference type="FunFam" id="3.40.50.2000:FF:000129">
    <property type="entry name" value="Glycosyltransferase"/>
    <property type="match status" value="1"/>
</dbReference>
<evidence type="ECO:0000256" key="4">
    <source>
        <dbReference type="RuleBase" id="RU362057"/>
    </source>
</evidence>
<sequence>MKQISTQSLALNTHQFSSRENSDKFSPASYCGRCVPPSPTSMAEENKNPHVAVLAFPFGTHAAPLLSLTRRLAFAAPEITFSFLSTAQSNRSVFLSDLNPPLPNLKSYDIDNGIPHGYQFKGNPLDLIGFFLGSAPVSFKKGMEAAIADIGNKISCLITDAFLWFAAGIADELGVPWIPIWTSGPVAISTHFYTDLIRSKIAVGPDGITVREDEVLDFMPGFSSIRVRDLPEGVVSGDLESPIARMLHQMGRTLIRGEVIVVNSFEELDSIVIEDLRSKLKQFLTVGPFNLCAPQVSVYGDDRTGILSWLDRQRSGSVAYVSFGTLMTPPPAELAALAKGLEASGAPFLWSLKEASKGQLPGGFLDRTKDQGMVVPWVPQPCVLSHVAVGGFVTHGGWNSILESITGEVPMICRPFIGDQILNGRLIASVWEIGITIEGGPITEHGMMNALDLILRKEEGRTMKEKVRRLRMMAEQAVGPSGSSNTNFQSFLKILRTVTSQVRTS</sequence>
<dbReference type="Pfam" id="PF00201">
    <property type="entry name" value="UDPGT"/>
    <property type="match status" value="1"/>
</dbReference>
<dbReference type="PANTHER" id="PTHR11926:SF1560">
    <property type="entry name" value="UDP-GLYCOSYLTRANSFERASE 74E1-RELATED"/>
    <property type="match status" value="1"/>
</dbReference>
<dbReference type="GO" id="GO:0031542">
    <property type="term" value="P:positive regulation of anthocyanin biosynthetic process"/>
    <property type="evidence" value="ECO:0007669"/>
    <property type="project" value="UniProtKB-ARBA"/>
</dbReference>
<protein>
    <recommendedName>
        <fullName evidence="4">Glycosyltransferase</fullName>
        <ecNumber evidence="4">2.4.1.-</ecNumber>
    </recommendedName>
</protein>
<comment type="caution">
    <text evidence="5">The sequence shown here is derived from an EMBL/GenBank/DDBJ whole genome shotgun (WGS) entry which is preliminary data.</text>
</comment>
<keyword evidence="2 3" id="KW-0808">Transferase</keyword>
<dbReference type="SUPFAM" id="SSF53756">
    <property type="entry name" value="UDP-Glycosyltransferase/glycogen phosphorylase"/>
    <property type="match status" value="1"/>
</dbReference>
<evidence type="ECO:0000256" key="1">
    <source>
        <dbReference type="ARBA" id="ARBA00009995"/>
    </source>
</evidence>
<keyword evidence="3" id="KW-0328">Glycosyltransferase</keyword>
<reference evidence="5" key="1">
    <citation type="journal article" date="2023" name="Plant J.">
        <title>The genome of the king protea, Protea cynaroides.</title>
        <authorList>
            <person name="Chang J."/>
            <person name="Duong T.A."/>
            <person name="Schoeman C."/>
            <person name="Ma X."/>
            <person name="Roodt D."/>
            <person name="Barker N."/>
            <person name="Li Z."/>
            <person name="Van de Peer Y."/>
            <person name="Mizrachi E."/>
        </authorList>
    </citation>
    <scope>NUCLEOTIDE SEQUENCE</scope>
    <source>
        <tissue evidence="5">Young leaves</tissue>
    </source>
</reference>
<proteinExistence type="inferred from homology"/>
<dbReference type="GO" id="GO:0047213">
    <property type="term" value="F:anthocyanidin 3-O-glucosyltransferase activity"/>
    <property type="evidence" value="ECO:0007669"/>
    <property type="project" value="UniProtKB-ARBA"/>
</dbReference>
<dbReference type="Gene3D" id="3.40.50.2000">
    <property type="entry name" value="Glycogen Phosphorylase B"/>
    <property type="match status" value="2"/>
</dbReference>
<name>A0A9Q0K167_9MAGN</name>
<dbReference type="InterPro" id="IPR002213">
    <property type="entry name" value="UDP_glucos_trans"/>
</dbReference>
<dbReference type="FunFam" id="3.40.50.2000:FF:000060">
    <property type="entry name" value="Glycosyltransferase"/>
    <property type="match status" value="1"/>
</dbReference>
<dbReference type="Proteomes" id="UP001141806">
    <property type="component" value="Unassembled WGS sequence"/>
</dbReference>
<evidence type="ECO:0000313" key="6">
    <source>
        <dbReference type="Proteomes" id="UP001141806"/>
    </source>
</evidence>
<evidence type="ECO:0000256" key="2">
    <source>
        <dbReference type="ARBA" id="ARBA00022679"/>
    </source>
</evidence>
<dbReference type="OrthoDB" id="5835829at2759"/>
<dbReference type="GO" id="GO:0080044">
    <property type="term" value="F:quercetin 7-O-glucosyltransferase activity"/>
    <property type="evidence" value="ECO:0007669"/>
    <property type="project" value="TreeGrafter"/>
</dbReference>
<dbReference type="GO" id="GO:0080043">
    <property type="term" value="F:quercetin 3-O-glucosyltransferase activity"/>
    <property type="evidence" value="ECO:0007669"/>
    <property type="project" value="TreeGrafter"/>
</dbReference>
<evidence type="ECO:0000313" key="5">
    <source>
        <dbReference type="EMBL" id="KAJ4959341.1"/>
    </source>
</evidence>
<accession>A0A9Q0K167</accession>
<evidence type="ECO:0000256" key="3">
    <source>
        <dbReference type="RuleBase" id="RU003718"/>
    </source>
</evidence>
<dbReference type="PROSITE" id="PS00375">
    <property type="entry name" value="UDPGT"/>
    <property type="match status" value="1"/>
</dbReference>
<keyword evidence="6" id="KW-1185">Reference proteome</keyword>
<comment type="similarity">
    <text evidence="1 3">Belongs to the UDP-glycosyltransferase family.</text>
</comment>
<dbReference type="InterPro" id="IPR035595">
    <property type="entry name" value="UDP_glycos_trans_CS"/>
</dbReference>
<gene>
    <name evidence="5" type="ORF">NE237_026452</name>
</gene>
<dbReference type="CDD" id="cd03784">
    <property type="entry name" value="GT1_Gtf-like"/>
    <property type="match status" value="1"/>
</dbReference>
<dbReference type="AlphaFoldDB" id="A0A9Q0K167"/>
<dbReference type="EMBL" id="JAMYWD010000010">
    <property type="protein sequence ID" value="KAJ4959341.1"/>
    <property type="molecule type" value="Genomic_DNA"/>
</dbReference>